<reference evidence="1 2" key="1">
    <citation type="journal article" date="2014" name="Agronomy (Basel)">
        <title>A Draft Genome Sequence for Ensete ventricosum, the Drought-Tolerant Tree Against Hunger.</title>
        <authorList>
            <person name="Harrison J."/>
            <person name="Moore K.A."/>
            <person name="Paszkiewicz K."/>
            <person name="Jones T."/>
            <person name="Grant M."/>
            <person name="Ambacheew D."/>
            <person name="Muzemil S."/>
            <person name="Studholme D.J."/>
        </authorList>
    </citation>
    <scope>NUCLEOTIDE SEQUENCE [LARGE SCALE GENOMIC DNA]</scope>
</reference>
<evidence type="ECO:0000313" key="1">
    <source>
        <dbReference type="EMBL" id="RRT68780.1"/>
    </source>
</evidence>
<gene>
    <name evidence="1" type="ORF">B296_00032676</name>
</gene>
<comment type="caution">
    <text evidence="1">The sequence shown here is derived from an EMBL/GenBank/DDBJ whole genome shotgun (WGS) entry which is preliminary data.</text>
</comment>
<evidence type="ECO:0000313" key="2">
    <source>
        <dbReference type="Proteomes" id="UP000287651"/>
    </source>
</evidence>
<dbReference type="Proteomes" id="UP000287651">
    <property type="component" value="Unassembled WGS sequence"/>
</dbReference>
<protein>
    <submittedName>
        <fullName evidence="1">Uncharacterized protein</fullName>
    </submittedName>
</protein>
<dbReference type="AlphaFoldDB" id="A0A426ZXV3"/>
<sequence length="89" mass="9603">MDADMDVGVRLRGCVLNPNPRLPTRIVVVLYRREANLDAPSSRGPPVPITRILFPSAVVHSPWSYGVGAASGPRCVPQECLGVGYRGTF</sequence>
<accession>A0A426ZXV3</accession>
<name>A0A426ZXV3_ENSVE</name>
<dbReference type="EMBL" id="AMZH03004584">
    <property type="protein sequence ID" value="RRT68780.1"/>
    <property type="molecule type" value="Genomic_DNA"/>
</dbReference>
<organism evidence="1 2">
    <name type="scientific">Ensete ventricosum</name>
    <name type="common">Abyssinian banana</name>
    <name type="synonym">Musa ensete</name>
    <dbReference type="NCBI Taxonomy" id="4639"/>
    <lineage>
        <taxon>Eukaryota</taxon>
        <taxon>Viridiplantae</taxon>
        <taxon>Streptophyta</taxon>
        <taxon>Embryophyta</taxon>
        <taxon>Tracheophyta</taxon>
        <taxon>Spermatophyta</taxon>
        <taxon>Magnoliopsida</taxon>
        <taxon>Liliopsida</taxon>
        <taxon>Zingiberales</taxon>
        <taxon>Musaceae</taxon>
        <taxon>Ensete</taxon>
    </lineage>
</organism>
<proteinExistence type="predicted"/>